<sequence>MKNRDSIPFSSELKPGPFADAPRYNEAPHPYIDTPPLSFEPCVVAQEQPHGASNHGQLMGVRFDNQSPVRASCS</sequence>
<comment type="caution">
    <text evidence="2">The sequence shown here is derived from an EMBL/GenBank/DDBJ whole genome shotgun (WGS) entry which is preliminary data.</text>
</comment>
<feature type="compositionally biased region" description="Polar residues" evidence="1">
    <location>
        <begin position="64"/>
        <end position="74"/>
    </location>
</feature>
<reference evidence="2" key="1">
    <citation type="submission" date="2017-08" db="EMBL/GenBank/DDBJ databases">
        <authorList>
            <person name="Polle J.E."/>
            <person name="Barry K."/>
            <person name="Cushman J."/>
            <person name="Schmutz J."/>
            <person name="Tran D."/>
            <person name="Hathwaick L.T."/>
            <person name="Yim W.C."/>
            <person name="Jenkins J."/>
            <person name="Mckie-Krisberg Z.M."/>
            <person name="Prochnik S."/>
            <person name="Lindquist E."/>
            <person name="Dockter R.B."/>
            <person name="Adam C."/>
            <person name="Molina H."/>
            <person name="Bunkerborg J."/>
            <person name="Jin E."/>
            <person name="Buchheim M."/>
            <person name="Magnuson J."/>
        </authorList>
    </citation>
    <scope>NUCLEOTIDE SEQUENCE</scope>
    <source>
        <strain evidence="2">CCAP 19/18</strain>
    </source>
</reference>
<gene>
    <name evidence="2" type="ORF">DUNSADRAFT_13426</name>
</gene>
<organism evidence="2 3">
    <name type="scientific">Dunaliella salina</name>
    <name type="common">Green alga</name>
    <name type="synonym">Protococcus salinus</name>
    <dbReference type="NCBI Taxonomy" id="3046"/>
    <lineage>
        <taxon>Eukaryota</taxon>
        <taxon>Viridiplantae</taxon>
        <taxon>Chlorophyta</taxon>
        <taxon>core chlorophytes</taxon>
        <taxon>Chlorophyceae</taxon>
        <taxon>CS clade</taxon>
        <taxon>Chlamydomonadales</taxon>
        <taxon>Dunaliellaceae</taxon>
        <taxon>Dunaliella</taxon>
    </lineage>
</organism>
<feature type="region of interest" description="Disordered" evidence="1">
    <location>
        <begin position="48"/>
        <end position="74"/>
    </location>
</feature>
<keyword evidence="3" id="KW-1185">Reference proteome</keyword>
<accession>A0ABQ7H3C7</accession>
<evidence type="ECO:0008006" key="4">
    <source>
        <dbReference type="Google" id="ProtNLM"/>
    </source>
</evidence>
<feature type="region of interest" description="Disordered" evidence="1">
    <location>
        <begin position="1"/>
        <end position="32"/>
    </location>
</feature>
<dbReference type="Proteomes" id="UP000815325">
    <property type="component" value="Unassembled WGS sequence"/>
</dbReference>
<proteinExistence type="predicted"/>
<evidence type="ECO:0000313" key="2">
    <source>
        <dbReference type="EMBL" id="KAF5841350.1"/>
    </source>
</evidence>
<evidence type="ECO:0000313" key="3">
    <source>
        <dbReference type="Proteomes" id="UP000815325"/>
    </source>
</evidence>
<dbReference type="EMBL" id="MU069488">
    <property type="protein sequence ID" value="KAF5841350.1"/>
    <property type="molecule type" value="Genomic_DNA"/>
</dbReference>
<protein>
    <recommendedName>
        <fullName evidence="4">Encoded protein</fullName>
    </recommendedName>
</protein>
<name>A0ABQ7H3C7_DUNSA</name>
<evidence type="ECO:0000256" key="1">
    <source>
        <dbReference type="SAM" id="MobiDB-lite"/>
    </source>
</evidence>